<keyword evidence="2" id="KW-1185">Reference proteome</keyword>
<protein>
    <submittedName>
        <fullName evidence="1">Uncharacterized protein</fullName>
    </submittedName>
</protein>
<dbReference type="EMBL" id="CAVLEF010000003">
    <property type="protein sequence ID" value="CAK1542759.1"/>
    <property type="molecule type" value="Genomic_DNA"/>
</dbReference>
<name>A0AAV1J029_9NEOP</name>
<sequence>MIFAKTWAYSASGLGKGMPFFTPGRHKTQALEENSCMLDFQGGTAPDSSTLFKSTMMKIVEITKVQVHYGVSIANRWYVTGT</sequence>
<dbReference type="AlphaFoldDB" id="A0AAV1J029"/>
<accession>A0AAV1J029</accession>
<gene>
    <name evidence="1" type="ORF">LNINA_LOCUS2616</name>
</gene>
<evidence type="ECO:0000313" key="1">
    <source>
        <dbReference type="EMBL" id="CAK1542759.1"/>
    </source>
</evidence>
<reference evidence="1 2" key="1">
    <citation type="submission" date="2023-11" db="EMBL/GenBank/DDBJ databases">
        <authorList>
            <person name="Okamura Y."/>
        </authorList>
    </citation>
    <scope>NUCLEOTIDE SEQUENCE [LARGE SCALE GENOMIC DNA]</scope>
</reference>
<comment type="caution">
    <text evidence="1">The sequence shown here is derived from an EMBL/GenBank/DDBJ whole genome shotgun (WGS) entry which is preliminary data.</text>
</comment>
<organism evidence="1 2">
    <name type="scientific">Leptosia nina</name>
    <dbReference type="NCBI Taxonomy" id="320188"/>
    <lineage>
        <taxon>Eukaryota</taxon>
        <taxon>Metazoa</taxon>
        <taxon>Ecdysozoa</taxon>
        <taxon>Arthropoda</taxon>
        <taxon>Hexapoda</taxon>
        <taxon>Insecta</taxon>
        <taxon>Pterygota</taxon>
        <taxon>Neoptera</taxon>
        <taxon>Endopterygota</taxon>
        <taxon>Lepidoptera</taxon>
        <taxon>Glossata</taxon>
        <taxon>Ditrysia</taxon>
        <taxon>Papilionoidea</taxon>
        <taxon>Pieridae</taxon>
        <taxon>Pierinae</taxon>
        <taxon>Leptosia</taxon>
    </lineage>
</organism>
<evidence type="ECO:0000313" key="2">
    <source>
        <dbReference type="Proteomes" id="UP001497472"/>
    </source>
</evidence>
<dbReference type="Proteomes" id="UP001497472">
    <property type="component" value="Unassembled WGS sequence"/>
</dbReference>
<proteinExistence type="predicted"/>